<evidence type="ECO:0000259" key="3">
    <source>
        <dbReference type="SMART" id="SM00912"/>
    </source>
</evidence>
<dbReference type="GO" id="GO:0003824">
    <property type="term" value="F:catalytic activity"/>
    <property type="evidence" value="ECO:0007669"/>
    <property type="project" value="UniProtKB-ARBA"/>
</dbReference>
<dbReference type="SMART" id="SM00912">
    <property type="entry name" value="Haemagg_act"/>
    <property type="match status" value="1"/>
</dbReference>
<dbReference type="EMBL" id="AJXU01000065">
    <property type="protein sequence ID" value="EIL87912.1"/>
    <property type="molecule type" value="Genomic_DNA"/>
</dbReference>
<dbReference type="Pfam" id="PF13332">
    <property type="entry name" value="Fil_haemagg_2"/>
    <property type="match status" value="3"/>
</dbReference>
<dbReference type="InterPro" id="IPR008638">
    <property type="entry name" value="FhaB/CdiA-like_TPS"/>
</dbReference>
<dbReference type="InterPro" id="IPR008619">
    <property type="entry name" value="Filamentous_hemagglutn_rpt"/>
</dbReference>
<evidence type="ECO:0000313" key="5">
    <source>
        <dbReference type="Proteomes" id="UP000004210"/>
    </source>
</evidence>
<dbReference type="NCBIfam" id="TIGR01901">
    <property type="entry name" value="adhes_NPXG"/>
    <property type="match status" value="1"/>
</dbReference>
<reference evidence="4 5" key="1">
    <citation type="journal article" date="2012" name="J. Bacteriol.">
        <title>Genome sequences for six rhodanobacter strains, isolated from soils and the terrestrial subsurface, with variable denitrification capabilities.</title>
        <authorList>
            <person name="Kostka J.E."/>
            <person name="Green S.J."/>
            <person name="Rishishwar L."/>
            <person name="Prakash O."/>
            <person name="Katz L.S."/>
            <person name="Marino-Ramirez L."/>
            <person name="Jordan I.K."/>
            <person name="Munk C."/>
            <person name="Ivanova N."/>
            <person name="Mikhailova N."/>
            <person name="Watson D.B."/>
            <person name="Brown S.D."/>
            <person name="Palumbo A.V."/>
            <person name="Brooks S.C."/>
        </authorList>
    </citation>
    <scope>NUCLEOTIDE SEQUENCE [LARGE SCALE GENOMIC DNA]</scope>
    <source>
        <strain evidence="5">Jip2T</strain>
    </source>
</reference>
<dbReference type="InterPro" id="IPR011050">
    <property type="entry name" value="Pectin_lyase_fold/virulence"/>
</dbReference>
<dbReference type="Pfam" id="PF05594">
    <property type="entry name" value="Fil_haemagg"/>
    <property type="match status" value="13"/>
</dbReference>
<evidence type="ECO:0000256" key="2">
    <source>
        <dbReference type="SAM" id="SignalP"/>
    </source>
</evidence>
<dbReference type="InterPro" id="IPR012334">
    <property type="entry name" value="Pectin_lyas_fold"/>
</dbReference>
<dbReference type="NCBIfam" id="TIGR01731">
    <property type="entry name" value="fil_hemag_20aa"/>
    <property type="match status" value="25"/>
</dbReference>
<evidence type="ECO:0000256" key="1">
    <source>
        <dbReference type="SAM" id="MobiDB-lite"/>
    </source>
</evidence>
<keyword evidence="5" id="KW-1185">Reference proteome</keyword>
<dbReference type="SUPFAM" id="SSF51126">
    <property type="entry name" value="Pectin lyase-like"/>
    <property type="match status" value="1"/>
</dbReference>
<dbReference type="InterPro" id="IPR025157">
    <property type="entry name" value="Hemagglutinin_rpt"/>
</dbReference>
<feature type="chain" id="PRO_5003696127" evidence="2">
    <location>
        <begin position="37"/>
        <end position="2490"/>
    </location>
</feature>
<feature type="compositionally biased region" description="Polar residues" evidence="1">
    <location>
        <begin position="2456"/>
        <end position="2476"/>
    </location>
</feature>
<dbReference type="Gene3D" id="2.160.20.10">
    <property type="entry name" value="Single-stranded right-handed beta-helix, Pectin lyase-like"/>
    <property type="match status" value="2"/>
</dbReference>
<dbReference type="OrthoDB" id="2664633at2"/>
<dbReference type="RefSeq" id="WP_007082414.1">
    <property type="nucleotide sequence ID" value="NZ_AJXU01000065.1"/>
</dbReference>
<accession>I4VL21</accession>
<dbReference type="InterPro" id="IPR010069">
    <property type="entry name" value="CdiA_FHA1_rpt"/>
</dbReference>
<feature type="signal peptide" evidence="2">
    <location>
        <begin position="1"/>
        <end position="36"/>
    </location>
</feature>
<feature type="non-terminal residue" evidence="4">
    <location>
        <position position="2490"/>
    </location>
</feature>
<organism evidence="4 5">
    <name type="scientific">Rhodanobacter fulvus Jip2</name>
    <dbReference type="NCBI Taxonomy" id="1163408"/>
    <lineage>
        <taxon>Bacteria</taxon>
        <taxon>Pseudomonadati</taxon>
        <taxon>Pseudomonadota</taxon>
        <taxon>Gammaproteobacteria</taxon>
        <taxon>Lysobacterales</taxon>
        <taxon>Rhodanobacteraceae</taxon>
        <taxon>Rhodanobacter</taxon>
    </lineage>
</organism>
<feature type="domain" description="Filamentous haemagglutinin FhaB/tRNA nuclease CdiA-like TPS" evidence="3">
    <location>
        <begin position="53"/>
        <end position="174"/>
    </location>
</feature>
<sequence length="2490" mass="245094">MTTIHSPHALRQGLNTLAIAIAVALLGAPAASQAQAVPDAQAGLHRPGMDTAANGTPVVNIVAPSAGGVSHNQFQSFDVDSKGLILNNSGAVSQTQLAGMIVGNTNLGAGPSARIILNEVTGTRASALNGYTEVAGKAADVIVANPNGISVNGGGFINTTRSVLTTGTPVFGGDGSLQAFRVTRGAIAINGGGLDATRPDRLDLIARAVQANAKVWAHNLNVVTGANQVGYADLATQAINGDGVAPGVSLDVAALGGMYADKIHLLGTEAGVGVRNSGEIAAQAGDFQLTSAGKLVVTGKLTATGDLAVEATGIDNSGTLAANGRLDVRGNGDVGNSGTLYAGEGANLTGTGDIRNSGKLYAASGAVAVDAGGALSLSAASDVYAGQGITMHAAGMDNAGTVEALTSLDLRADGRLSSSGHLLADGGDATLGALVLDNAGALSANGRAQLTGTQSLDNAGTVVSAGSSTVQGGQVDNSGQWQSGGALTITADALHNQGLIDGKSDVSLTIGRLDADTGSNLLAARRLTVAATGPVHAGGVLQAGQDLYLTAGDAVDVGAQGWLYAAQALNLASSGKVTNAGLIYAGTDGTVHADGLSSSGTLRADHDLTATLTGDLQNTGLLRSGAAQTVSVGGHANNRGTTYAGTAAQWMVTGQLANTGTLAGQGDLDIGAGSLDSSGVLGAGVQADGSLAGTGALSVDTTAALVAQGRNLAATTLDLHGASLDLDGATTRAGGAIGLTATLGGLNLRNGDLATNGNLALRATGQLNNSGGKLQAGHVALGAASFVNRGGQLLQTGAAASTLDISGTLDNSAGSIASNAGDLTLQAATLLNADGHIAHAGSGLLTLDVDGALDNSAGSIAGNGALELTSGGAFGNAGGSASFSGDVTVTAQSLDNTGGTLAGNALGITLTQALLNTGGNLQASDGFTLHADSLTNGTGQIKALGSDALSLYITRGLTSAAGGFIAGNGAVNLHVGSLANAGQVYAGGDLAATSGGDLDNRNGALQATGALAASAVGKLSNGHGRIEAGSGRNTATLSLDAASLDNSAGRVANAAQGATTLNLHGGALTNTAGTLGGQGDVTASAGAIGNTGSGTVVAGRDLNLTAASLDNTSGTLYAARNLAWVNQLASLTNRQGHLGAGGNTVLTLASLDNSSGETAANANVTLDLGSLVGSGRVVAGNDLALTLAGNYTNVAGNTLKANRNASLTFSGSLDNATGATLGAVGALTVKAAGIANSGTIDSATTTLTTPGALTNTSRIEGDTLAITAASVDNTATLIGDAITVHAGNLTNGSDLGSATDNAAYDSAVIAATGNVNLYVTGTLLNRDALIYAMQDLTIAANAGGSRAGAITNRSGSIEADGNITLAASQITNERRVFDTETYALTSAEQANNTTSEQYVVDKTTDPVAIAYCAGLDDSHRCAPDENATGQTTTTVISQQRLLRTSAQGKIVSGADIVLGGSVLNDKSTIAAAGNLVVNGQSGTVAGGSGTLGGESIRNLGWMPTVSQQTDVDNWIQVQKKSKCALGTKTCWDDNSVNHFGQSSTSSDLAIAGTPPAWMSITPGLDAPAYMTAGDTLAIHGTTITNQVVGADGRPVNTSAALGSNSGGPAITGASTGSVGAVAGGASLGAVGGLHNAGPAPGAQTVGTLDAPGGHIQLPSNGLFTTHPGSSAGYLIETDPRFASMSGFYGSDYLMDRLPWNGEQTLKRLGDAFYENRLVLNQITALTGRRFLSNSTDTVAQYRELMDAGVAAAGQFDLSVGVALTAQQMASLSDDIVWLVSQEVNGEKVLVPVVYLSAQHAKNLASERGAVMAGQDIILDASGTLTNTGNVLASRDATLKAGTLLNSGNLSAADTLSISAAQDVLNAGHIQGGNVAVVAGRDVVSGADLGKVDLGGVNLGDSLSPIDAQRLGLATGGSISASGSLAVQASRDLLLDQAPISAGRDLSLVAGRDLTATATPISAGGDAALVAGRDLGVTATQLTTSSGTHTIGNVSAGNLSLTAGRDLTSNGAALKASDMLVANAGRDLALNQVSIGAGGDLGLAAGRDLTATAGTVDAGGNAALVAGRDLTFTATEQTTISRDAHSETHTTTHTVSSVTAGDSVALAAGRDLTSEGAAFKAGNTLVASAGRDVVLNAVTDLTTTSEHHKEGRTSVSTTTSDETLHGTTLDAANGIVVSAGRDITTTAATLGSEKGGIALGAGHDIALNAGVENHSATLDTKRKKSGFLSSKTTTTHDATTDSYAIGSTLSGESVTVAAGHDLTTQAAQIAGTHDVTLAAGHDVTIGTAEEVSTEAYSISKKKSGVFGGGGASGLGGIGFTAGSQKANATDTVEQHITVGSLIGSTEGNLTVAAGGDLAVIGSDLIAQRAEGASSGGNIALQGNNVTITSATQTDHETTTQQARSHGLSMAMVGTALDGYRNVRQTRREKASSGKKTQDTLHALSAAALDMPGIAISYGSQRSNQSSQVDTTTEQGSTLRAAGDLTLNATGG</sequence>
<dbReference type="eggNOG" id="COG3210">
    <property type="taxonomic scope" value="Bacteria"/>
</dbReference>
<feature type="region of interest" description="Disordered" evidence="1">
    <location>
        <begin position="2456"/>
        <end position="2490"/>
    </location>
</feature>
<evidence type="ECO:0000313" key="4">
    <source>
        <dbReference type="EMBL" id="EIL87912.1"/>
    </source>
</evidence>
<name>I4VL21_9GAMM</name>
<proteinExistence type="predicted"/>
<comment type="caution">
    <text evidence="4">The sequence shown here is derived from an EMBL/GenBank/DDBJ whole genome shotgun (WGS) entry which is preliminary data.</text>
</comment>
<dbReference type="Proteomes" id="UP000004210">
    <property type="component" value="Unassembled WGS sequence"/>
</dbReference>
<protein>
    <submittedName>
        <fullName evidence="4">Filamentous hemagglutinin outer membrane protein</fullName>
    </submittedName>
</protein>
<gene>
    <name evidence="4" type="ORF">UU9_13935</name>
</gene>
<dbReference type="STRING" id="1163408.UU9_13935"/>
<keyword evidence="2" id="KW-0732">Signal</keyword>
<dbReference type="Pfam" id="PF05860">
    <property type="entry name" value="TPS"/>
    <property type="match status" value="1"/>
</dbReference>